<dbReference type="PROSITE" id="PS50222">
    <property type="entry name" value="EF_HAND_2"/>
    <property type="match status" value="1"/>
</dbReference>
<dbReference type="SUPFAM" id="SSF47473">
    <property type="entry name" value="EF-hand"/>
    <property type="match status" value="1"/>
</dbReference>
<dbReference type="EMBL" id="JAGGNH010000003">
    <property type="protein sequence ID" value="KAJ0977622.1"/>
    <property type="molecule type" value="Genomic_DNA"/>
</dbReference>
<organism evidence="3 4">
    <name type="scientific">Dioscorea zingiberensis</name>
    <dbReference type="NCBI Taxonomy" id="325984"/>
    <lineage>
        <taxon>Eukaryota</taxon>
        <taxon>Viridiplantae</taxon>
        <taxon>Streptophyta</taxon>
        <taxon>Embryophyta</taxon>
        <taxon>Tracheophyta</taxon>
        <taxon>Spermatophyta</taxon>
        <taxon>Magnoliopsida</taxon>
        <taxon>Liliopsida</taxon>
        <taxon>Dioscoreales</taxon>
        <taxon>Dioscoreaceae</taxon>
        <taxon>Dioscorea</taxon>
    </lineage>
</organism>
<dbReference type="AlphaFoldDB" id="A0A9D5CSA9"/>
<dbReference type="Proteomes" id="UP001085076">
    <property type="component" value="Miscellaneous, Linkage group lg03"/>
</dbReference>
<sequence>MALLHSQGDANHARRMTKQQFMQWLKDVDLNGDGDISRKELRYALKALRQKFAWFKAWRAMHHADLNKNGVIKGSNEEEALFAYVQERLGIVIC</sequence>
<evidence type="ECO:0000313" key="3">
    <source>
        <dbReference type="EMBL" id="KAJ0977622.1"/>
    </source>
</evidence>
<reference evidence="3" key="1">
    <citation type="submission" date="2021-03" db="EMBL/GenBank/DDBJ databases">
        <authorList>
            <person name="Li Z."/>
            <person name="Yang C."/>
        </authorList>
    </citation>
    <scope>NUCLEOTIDE SEQUENCE</scope>
    <source>
        <strain evidence="3">Dzin_1.0</strain>
        <tissue evidence="3">Leaf</tissue>
    </source>
</reference>
<evidence type="ECO:0000313" key="4">
    <source>
        <dbReference type="Proteomes" id="UP001085076"/>
    </source>
</evidence>
<dbReference type="Gene3D" id="1.10.238.10">
    <property type="entry name" value="EF-hand"/>
    <property type="match status" value="1"/>
</dbReference>
<dbReference type="SMART" id="SM00054">
    <property type="entry name" value="EFh"/>
    <property type="match status" value="1"/>
</dbReference>
<reference evidence="3" key="2">
    <citation type="journal article" date="2022" name="Hortic Res">
        <title>The genome of Dioscorea zingiberensis sheds light on the biosynthesis, origin and evolution of the medicinally important diosgenin saponins.</title>
        <authorList>
            <person name="Li Y."/>
            <person name="Tan C."/>
            <person name="Li Z."/>
            <person name="Guo J."/>
            <person name="Li S."/>
            <person name="Chen X."/>
            <person name="Wang C."/>
            <person name="Dai X."/>
            <person name="Yang H."/>
            <person name="Song W."/>
            <person name="Hou L."/>
            <person name="Xu J."/>
            <person name="Tong Z."/>
            <person name="Xu A."/>
            <person name="Yuan X."/>
            <person name="Wang W."/>
            <person name="Yang Q."/>
            <person name="Chen L."/>
            <person name="Sun Z."/>
            <person name="Wang K."/>
            <person name="Pan B."/>
            <person name="Chen J."/>
            <person name="Bao Y."/>
            <person name="Liu F."/>
            <person name="Qi X."/>
            <person name="Gang D.R."/>
            <person name="Wen J."/>
            <person name="Li J."/>
        </authorList>
    </citation>
    <scope>NUCLEOTIDE SEQUENCE</scope>
    <source>
        <strain evidence="3">Dzin_1.0</strain>
    </source>
</reference>
<protein>
    <recommendedName>
        <fullName evidence="2">EF-hand domain-containing protein</fullName>
    </recommendedName>
</protein>
<accession>A0A9D5CSA9</accession>
<dbReference type="Pfam" id="PF13202">
    <property type="entry name" value="EF-hand_5"/>
    <property type="match status" value="1"/>
</dbReference>
<evidence type="ECO:0000259" key="2">
    <source>
        <dbReference type="PROSITE" id="PS50222"/>
    </source>
</evidence>
<dbReference type="InterPro" id="IPR002048">
    <property type="entry name" value="EF_hand_dom"/>
</dbReference>
<proteinExistence type="predicted"/>
<name>A0A9D5CSA9_9LILI</name>
<dbReference type="OrthoDB" id="1914225at2759"/>
<gene>
    <name evidence="3" type="ORF">J5N97_013096</name>
</gene>
<dbReference type="InterPro" id="IPR011992">
    <property type="entry name" value="EF-hand-dom_pair"/>
</dbReference>
<dbReference type="InterPro" id="IPR018247">
    <property type="entry name" value="EF_Hand_1_Ca_BS"/>
</dbReference>
<feature type="domain" description="EF-hand" evidence="2">
    <location>
        <begin position="16"/>
        <end position="51"/>
    </location>
</feature>
<evidence type="ECO:0000256" key="1">
    <source>
        <dbReference type="ARBA" id="ARBA00022837"/>
    </source>
</evidence>
<dbReference type="GO" id="GO:0005509">
    <property type="term" value="F:calcium ion binding"/>
    <property type="evidence" value="ECO:0007669"/>
    <property type="project" value="InterPro"/>
</dbReference>
<dbReference type="PROSITE" id="PS00018">
    <property type="entry name" value="EF_HAND_1"/>
    <property type="match status" value="1"/>
</dbReference>
<keyword evidence="4" id="KW-1185">Reference proteome</keyword>
<comment type="caution">
    <text evidence="3">The sequence shown here is derived from an EMBL/GenBank/DDBJ whole genome shotgun (WGS) entry which is preliminary data.</text>
</comment>
<keyword evidence="1" id="KW-0106">Calcium</keyword>